<feature type="transmembrane region" description="Helical" evidence="1">
    <location>
        <begin position="145"/>
        <end position="162"/>
    </location>
</feature>
<evidence type="ECO:0000256" key="1">
    <source>
        <dbReference type="SAM" id="Phobius"/>
    </source>
</evidence>
<sequence>MTWIRSETDDAQVAARLRSATGLTVVIGRAEFVGNLCVIKFLITTTMNTKLAFPAQPVAEQNLSESWTTRYNNLIALLESGDYRFTMMGAMLMLQGCILTPVALLIFQYFDFGYSDLFAGFAVVSFFAVLVSNLGLLSVRFCMKLFAVNVLLHLLVIGIHLFH</sequence>
<proteinExistence type="predicted"/>
<name>A0ABW3QIW6_9BACT</name>
<accession>A0ABW3QIW6</accession>
<gene>
    <name evidence="2" type="ORF">ACFQ4C_11920</name>
</gene>
<keyword evidence="1" id="KW-1133">Transmembrane helix</keyword>
<protein>
    <submittedName>
        <fullName evidence="2">Uncharacterized protein</fullName>
    </submittedName>
</protein>
<feature type="transmembrane region" description="Helical" evidence="1">
    <location>
        <begin position="92"/>
        <end position="111"/>
    </location>
</feature>
<keyword evidence="1" id="KW-0812">Transmembrane</keyword>
<keyword evidence="1" id="KW-0472">Membrane</keyword>
<feature type="transmembrane region" description="Helical" evidence="1">
    <location>
        <begin position="117"/>
        <end position="138"/>
    </location>
</feature>
<organism evidence="2 3">
    <name type="scientific">Larkinella insperata</name>
    <dbReference type="NCBI Taxonomy" id="332158"/>
    <lineage>
        <taxon>Bacteria</taxon>
        <taxon>Pseudomonadati</taxon>
        <taxon>Bacteroidota</taxon>
        <taxon>Cytophagia</taxon>
        <taxon>Cytophagales</taxon>
        <taxon>Spirosomataceae</taxon>
        <taxon>Larkinella</taxon>
    </lineage>
</organism>
<keyword evidence="3" id="KW-1185">Reference proteome</keyword>
<evidence type="ECO:0000313" key="3">
    <source>
        <dbReference type="Proteomes" id="UP001597116"/>
    </source>
</evidence>
<dbReference type="RefSeq" id="WP_265992317.1">
    <property type="nucleotide sequence ID" value="NZ_CP110973.1"/>
</dbReference>
<dbReference type="EMBL" id="JBHTLP010000008">
    <property type="protein sequence ID" value="MFD1141823.1"/>
    <property type="molecule type" value="Genomic_DNA"/>
</dbReference>
<comment type="caution">
    <text evidence="2">The sequence shown here is derived from an EMBL/GenBank/DDBJ whole genome shotgun (WGS) entry which is preliminary data.</text>
</comment>
<evidence type="ECO:0000313" key="2">
    <source>
        <dbReference type="EMBL" id="MFD1141823.1"/>
    </source>
</evidence>
<reference evidence="3" key="1">
    <citation type="journal article" date="2019" name="Int. J. Syst. Evol. Microbiol.">
        <title>The Global Catalogue of Microorganisms (GCM) 10K type strain sequencing project: providing services to taxonomists for standard genome sequencing and annotation.</title>
        <authorList>
            <consortium name="The Broad Institute Genomics Platform"/>
            <consortium name="The Broad Institute Genome Sequencing Center for Infectious Disease"/>
            <person name="Wu L."/>
            <person name="Ma J."/>
        </authorList>
    </citation>
    <scope>NUCLEOTIDE SEQUENCE [LARGE SCALE GENOMIC DNA]</scope>
    <source>
        <strain evidence="3">CCUG 55608</strain>
    </source>
</reference>
<dbReference type="Proteomes" id="UP001597116">
    <property type="component" value="Unassembled WGS sequence"/>
</dbReference>